<comment type="caution">
    <text evidence="1">The sequence shown here is derived from an EMBL/GenBank/DDBJ whole genome shotgun (WGS) entry which is preliminary data.</text>
</comment>
<protein>
    <submittedName>
        <fullName evidence="1">FbpB family small basic protein</fullName>
    </submittedName>
</protein>
<reference evidence="2" key="1">
    <citation type="journal article" date="2019" name="Int. J. Syst. Evol. Microbiol.">
        <title>The Global Catalogue of Microorganisms (GCM) 10K type strain sequencing project: providing services to taxonomists for standard genome sequencing and annotation.</title>
        <authorList>
            <consortium name="The Broad Institute Genomics Platform"/>
            <consortium name="The Broad Institute Genome Sequencing Center for Infectious Disease"/>
            <person name="Wu L."/>
            <person name="Ma J."/>
        </authorList>
    </citation>
    <scope>NUCLEOTIDE SEQUENCE [LARGE SCALE GENOMIC DNA]</scope>
    <source>
        <strain evidence="2">CGMCC 1.16305</strain>
    </source>
</reference>
<accession>A0ABW2PQF0</accession>
<keyword evidence="2" id="KW-1185">Reference proteome</keyword>
<name>A0ABW2PQF0_9BACL</name>
<proteinExistence type="predicted"/>
<dbReference type="Proteomes" id="UP001596505">
    <property type="component" value="Unassembled WGS sequence"/>
</dbReference>
<organism evidence="1 2">
    <name type="scientific">Scopulibacillus cellulosilyticus</name>
    <dbReference type="NCBI Taxonomy" id="2665665"/>
    <lineage>
        <taxon>Bacteria</taxon>
        <taxon>Bacillati</taxon>
        <taxon>Bacillota</taxon>
        <taxon>Bacilli</taxon>
        <taxon>Bacillales</taxon>
        <taxon>Sporolactobacillaceae</taxon>
        <taxon>Scopulibacillus</taxon>
    </lineage>
</organism>
<dbReference type="RefSeq" id="WP_380962854.1">
    <property type="nucleotide sequence ID" value="NZ_JBHTCO010000002.1"/>
</dbReference>
<dbReference type="EMBL" id="JBHTCO010000002">
    <property type="protein sequence ID" value="MFC7391638.1"/>
    <property type="molecule type" value="Genomic_DNA"/>
</dbReference>
<sequence>MRKKVTLKDLINKNKSEISNDKKALEKIEVKIDKKHSA</sequence>
<dbReference type="Pfam" id="PF13040">
    <property type="entry name" value="Fur_reg_FbpB"/>
    <property type="match status" value="1"/>
</dbReference>
<evidence type="ECO:0000313" key="1">
    <source>
        <dbReference type="EMBL" id="MFC7391638.1"/>
    </source>
</evidence>
<dbReference type="InterPro" id="IPR025004">
    <property type="entry name" value="SenN/SenS"/>
</dbReference>
<evidence type="ECO:0000313" key="2">
    <source>
        <dbReference type="Proteomes" id="UP001596505"/>
    </source>
</evidence>
<gene>
    <name evidence="1" type="ORF">ACFQRG_01350</name>
</gene>